<evidence type="ECO:0000313" key="4">
    <source>
        <dbReference type="Proteomes" id="UP000230956"/>
    </source>
</evidence>
<keyword evidence="1" id="KW-0812">Transmembrane</keyword>
<keyword evidence="1" id="KW-1133">Transmembrane helix</keyword>
<dbReference type="Proteomes" id="UP000230956">
    <property type="component" value="Unassembled WGS sequence"/>
</dbReference>
<dbReference type="PROSITE" id="PS51012">
    <property type="entry name" value="ABC_TM2"/>
    <property type="match status" value="1"/>
</dbReference>
<organism evidence="3 4">
    <name type="scientific">Candidatus Aquicultor secundus</name>
    <dbReference type="NCBI Taxonomy" id="1973895"/>
    <lineage>
        <taxon>Bacteria</taxon>
        <taxon>Bacillati</taxon>
        <taxon>Actinomycetota</taxon>
        <taxon>Candidatus Aquicultoria</taxon>
        <taxon>Candidatus Aquicultorales</taxon>
        <taxon>Candidatus Aquicultoraceae</taxon>
        <taxon>Candidatus Aquicultor</taxon>
    </lineage>
</organism>
<gene>
    <name evidence="3" type="ORF">COY37_04040</name>
</gene>
<name>A0A2M7T8Y1_9ACTN</name>
<protein>
    <recommendedName>
        <fullName evidence="2">ABC transmembrane type-2 domain-containing protein</fullName>
    </recommendedName>
</protein>
<feature type="transmembrane region" description="Helical" evidence="1">
    <location>
        <begin position="46"/>
        <end position="68"/>
    </location>
</feature>
<dbReference type="InterPro" id="IPR051784">
    <property type="entry name" value="Nod_factor_ABC_transporter"/>
</dbReference>
<keyword evidence="1" id="KW-0472">Membrane</keyword>
<dbReference type="PANTHER" id="PTHR43229:SF2">
    <property type="entry name" value="NODULATION PROTEIN J"/>
    <property type="match status" value="1"/>
</dbReference>
<feature type="domain" description="ABC transmembrane type-2" evidence="2">
    <location>
        <begin position="1"/>
        <end position="71"/>
    </location>
</feature>
<dbReference type="AlphaFoldDB" id="A0A2M7T8Y1"/>
<dbReference type="InterPro" id="IPR047817">
    <property type="entry name" value="ABC2_TM_bact-type"/>
</dbReference>
<reference evidence="4" key="1">
    <citation type="submission" date="2017-09" db="EMBL/GenBank/DDBJ databases">
        <title>Depth-based differentiation of microbial function through sediment-hosted aquifers and enrichment of novel symbionts in the deep terrestrial subsurface.</title>
        <authorList>
            <person name="Probst A.J."/>
            <person name="Ladd B."/>
            <person name="Jarett J.K."/>
            <person name="Geller-Mcgrath D.E."/>
            <person name="Sieber C.M.K."/>
            <person name="Emerson J.B."/>
            <person name="Anantharaman K."/>
            <person name="Thomas B.C."/>
            <person name="Malmstrom R."/>
            <person name="Stieglmeier M."/>
            <person name="Klingl A."/>
            <person name="Woyke T."/>
            <person name="Ryan C.M."/>
            <person name="Banfield J.F."/>
        </authorList>
    </citation>
    <scope>NUCLEOTIDE SEQUENCE [LARGE SCALE GENOMIC DNA]</scope>
</reference>
<dbReference type="RefSeq" id="WP_286679219.1">
    <property type="nucleotide sequence ID" value="NZ_MNXI01000135.1"/>
</dbReference>
<evidence type="ECO:0000313" key="3">
    <source>
        <dbReference type="EMBL" id="PIZ40397.1"/>
    </source>
</evidence>
<accession>A0A2M7T8Y1</accession>
<sequence>MFLFSGIFFPINALPSWAQKLAFFTPLYHIVVVCRNLVVGRTNSDVTISATLVIIISLVFFLMPIALMKRRLIK</sequence>
<evidence type="ECO:0000256" key="1">
    <source>
        <dbReference type="SAM" id="Phobius"/>
    </source>
</evidence>
<dbReference type="PANTHER" id="PTHR43229">
    <property type="entry name" value="NODULATION PROTEIN J"/>
    <property type="match status" value="1"/>
</dbReference>
<proteinExistence type="predicted"/>
<dbReference type="EMBL" id="PFNG01000092">
    <property type="protein sequence ID" value="PIZ40397.1"/>
    <property type="molecule type" value="Genomic_DNA"/>
</dbReference>
<evidence type="ECO:0000259" key="2">
    <source>
        <dbReference type="PROSITE" id="PS51012"/>
    </source>
</evidence>
<comment type="caution">
    <text evidence="3">The sequence shown here is derived from an EMBL/GenBank/DDBJ whole genome shotgun (WGS) entry which is preliminary data.</text>
</comment>